<accession>A0A4Q7APB5</accession>
<dbReference type="PROSITE" id="PS50043">
    <property type="entry name" value="HTH_LUXR_2"/>
    <property type="match status" value="1"/>
</dbReference>
<dbReference type="Pfam" id="PF00196">
    <property type="entry name" value="GerE"/>
    <property type="match status" value="1"/>
</dbReference>
<dbReference type="SMART" id="SM00421">
    <property type="entry name" value="HTH_LUXR"/>
    <property type="match status" value="1"/>
</dbReference>
<dbReference type="InterPro" id="IPR016032">
    <property type="entry name" value="Sig_transdc_resp-reg_C-effctor"/>
</dbReference>
<dbReference type="GO" id="GO:0006355">
    <property type="term" value="P:regulation of DNA-templated transcription"/>
    <property type="evidence" value="ECO:0007669"/>
    <property type="project" value="InterPro"/>
</dbReference>
<name>A0A4Q7APB5_9GAMM</name>
<organism evidence="2 3">
    <name type="scientific">Acinetobacter bouvetii</name>
    <dbReference type="NCBI Taxonomy" id="202951"/>
    <lineage>
        <taxon>Bacteria</taxon>
        <taxon>Pseudomonadati</taxon>
        <taxon>Pseudomonadota</taxon>
        <taxon>Gammaproteobacteria</taxon>
        <taxon>Moraxellales</taxon>
        <taxon>Moraxellaceae</taxon>
        <taxon>Acinetobacter</taxon>
    </lineage>
</organism>
<evidence type="ECO:0000313" key="2">
    <source>
        <dbReference type="EMBL" id="RZG64955.1"/>
    </source>
</evidence>
<comment type="caution">
    <text evidence="2">The sequence shown here is derived from an EMBL/GenBank/DDBJ whole genome shotgun (WGS) entry which is preliminary data.</text>
</comment>
<dbReference type="RefSeq" id="WP_130147783.1">
    <property type="nucleotide sequence ID" value="NZ_SGSU01000019.1"/>
</dbReference>
<dbReference type="Gene3D" id="1.10.10.10">
    <property type="entry name" value="Winged helix-like DNA-binding domain superfamily/Winged helix DNA-binding domain"/>
    <property type="match status" value="1"/>
</dbReference>
<dbReference type="STRING" id="202951.GCA_001485025_00238"/>
<dbReference type="InterPro" id="IPR000792">
    <property type="entry name" value="Tscrpt_reg_LuxR_C"/>
</dbReference>
<reference evidence="2 3" key="1">
    <citation type="submission" date="2019-02" db="EMBL/GenBank/DDBJ databases">
        <title>The Batch Genome Submission of Acinetobacter spp. strains.</title>
        <authorList>
            <person name="Qin J."/>
            <person name="Hu Y."/>
            <person name="Ye H."/>
            <person name="Wei L."/>
            <person name="Feng Y."/>
            <person name="Zong Z."/>
        </authorList>
    </citation>
    <scope>NUCLEOTIDE SEQUENCE [LARGE SCALE GENOMIC DNA]</scope>
    <source>
        <strain evidence="2 3">WCHABo060081</strain>
    </source>
</reference>
<dbReference type="InterPro" id="IPR036388">
    <property type="entry name" value="WH-like_DNA-bd_sf"/>
</dbReference>
<evidence type="ECO:0000313" key="3">
    <source>
        <dbReference type="Proteomes" id="UP000293483"/>
    </source>
</evidence>
<proteinExistence type="predicted"/>
<dbReference type="GO" id="GO:0003677">
    <property type="term" value="F:DNA binding"/>
    <property type="evidence" value="ECO:0007669"/>
    <property type="project" value="InterPro"/>
</dbReference>
<protein>
    <submittedName>
        <fullName evidence="2">LuxR family transcriptional regulator</fullName>
    </submittedName>
</protein>
<dbReference type="SUPFAM" id="SSF46894">
    <property type="entry name" value="C-terminal effector domain of the bipartite response regulators"/>
    <property type="match status" value="1"/>
</dbReference>
<feature type="domain" description="HTH luxR-type" evidence="1">
    <location>
        <begin position="313"/>
        <end position="378"/>
    </location>
</feature>
<gene>
    <name evidence="2" type="ORF">EXE25_15405</name>
</gene>
<dbReference type="Proteomes" id="UP000293483">
    <property type="component" value="Unassembled WGS sequence"/>
</dbReference>
<dbReference type="AlphaFoldDB" id="A0A4Q7APB5"/>
<dbReference type="CDD" id="cd06170">
    <property type="entry name" value="LuxR_C_like"/>
    <property type="match status" value="1"/>
</dbReference>
<evidence type="ECO:0000259" key="1">
    <source>
        <dbReference type="PROSITE" id="PS50043"/>
    </source>
</evidence>
<sequence>MNSDVENAIIGSVYDAGLDASLWPGVIGQIVEYTHSRTAILTALDQLNPNSNFVHAWNIPHVGIEDYQNEQGKLIDMRQYMPLWKQMGIGDVIHQDFPRYAELPDQDEGSFYEKCLKATGICYIAGVLLDQGEYRSAFLGVHRSANEPVFQQEELDFLKRIGVHIRRALQIHKQLSFARIENRNLYKMLDTIKVGIILIDEYSRFYYSNNRAQQLMEQNKIFEFDQHNKICVAKPYQKKFEQLVQAAQADHKHKNRDIGGVLALENTEGQQFMITATPFSSMNSLASLADQELNYVVLSISDMEQRYALAVPFLKEAYALSARECEICELFVNGLNLEKIAENCSLTMNSVRTYVKNIYAKMHCCSQTELLHKLMGMTIHFEHVY</sequence>
<dbReference type="EMBL" id="SGSU01000019">
    <property type="protein sequence ID" value="RZG64955.1"/>
    <property type="molecule type" value="Genomic_DNA"/>
</dbReference>